<name>A0A4Y2HC60_ARAVE</name>
<proteinExistence type="predicted"/>
<sequence>MSVTEIPSIWVTVNTAPDLPKHTGFHWKTVLAIETSTEIIEEINKRFEKEFEVDEIACIVKANVRRYTPAILKALVINNNICRQEIQSIAQGIEEEHMKIAYGLLPTLLGEGSPQELDWYKQIKGKLHPLSLISSCVHNNVDRVEEATSVADALLLRLGVQLLLREFTYPKEFQRTFEVLVRLLFHIQPKPHNDHLTIYTIDRLIRFEKEIDKVNFC</sequence>
<accession>A0A4Y2HC60</accession>
<organism evidence="1 2">
    <name type="scientific">Araneus ventricosus</name>
    <name type="common">Orbweaver spider</name>
    <name type="synonym">Epeira ventricosa</name>
    <dbReference type="NCBI Taxonomy" id="182803"/>
    <lineage>
        <taxon>Eukaryota</taxon>
        <taxon>Metazoa</taxon>
        <taxon>Ecdysozoa</taxon>
        <taxon>Arthropoda</taxon>
        <taxon>Chelicerata</taxon>
        <taxon>Arachnida</taxon>
        <taxon>Araneae</taxon>
        <taxon>Araneomorphae</taxon>
        <taxon>Entelegynae</taxon>
        <taxon>Araneoidea</taxon>
        <taxon>Araneidae</taxon>
        <taxon>Araneus</taxon>
    </lineage>
</organism>
<keyword evidence="2" id="KW-1185">Reference proteome</keyword>
<reference evidence="1 2" key="1">
    <citation type="journal article" date="2019" name="Sci. Rep.">
        <title>Orb-weaving spider Araneus ventricosus genome elucidates the spidroin gene catalogue.</title>
        <authorList>
            <person name="Kono N."/>
            <person name="Nakamura H."/>
            <person name="Ohtoshi R."/>
            <person name="Moran D.A.P."/>
            <person name="Shinohara A."/>
            <person name="Yoshida Y."/>
            <person name="Fujiwara M."/>
            <person name="Mori M."/>
            <person name="Tomita M."/>
            <person name="Arakawa K."/>
        </authorList>
    </citation>
    <scope>NUCLEOTIDE SEQUENCE [LARGE SCALE GENOMIC DNA]</scope>
</reference>
<comment type="caution">
    <text evidence="1">The sequence shown here is derived from an EMBL/GenBank/DDBJ whole genome shotgun (WGS) entry which is preliminary data.</text>
</comment>
<dbReference type="Proteomes" id="UP000499080">
    <property type="component" value="Unassembled WGS sequence"/>
</dbReference>
<evidence type="ECO:0000313" key="1">
    <source>
        <dbReference type="EMBL" id="GBM62868.1"/>
    </source>
</evidence>
<protein>
    <submittedName>
        <fullName evidence="1">Uncharacterized protein</fullName>
    </submittedName>
</protein>
<dbReference type="AlphaFoldDB" id="A0A4Y2HC60"/>
<dbReference type="EMBL" id="BGPR01001839">
    <property type="protein sequence ID" value="GBM62868.1"/>
    <property type="molecule type" value="Genomic_DNA"/>
</dbReference>
<evidence type="ECO:0000313" key="2">
    <source>
        <dbReference type="Proteomes" id="UP000499080"/>
    </source>
</evidence>
<gene>
    <name evidence="1" type="ORF">AVEN_38399_1</name>
</gene>